<dbReference type="PROSITE" id="PS50889">
    <property type="entry name" value="S4"/>
    <property type="match status" value="1"/>
</dbReference>
<dbReference type="EMBL" id="LSDG01000002">
    <property type="protein sequence ID" value="KXB68448.1"/>
    <property type="molecule type" value="Genomic_DNA"/>
</dbReference>
<dbReference type="Proteomes" id="UP000070442">
    <property type="component" value="Unassembled WGS sequence"/>
</dbReference>
<comment type="caution">
    <text evidence="7">The sequence shown here is derived from an EMBL/GenBank/DDBJ whole genome shotgun (WGS) entry which is preliminary data.</text>
</comment>
<dbReference type="InterPro" id="IPR006145">
    <property type="entry name" value="PsdUridine_synth_RsuA/RluA"/>
</dbReference>
<dbReference type="PANTHER" id="PTHR21600:SF44">
    <property type="entry name" value="RIBOSOMAL LARGE SUBUNIT PSEUDOURIDINE SYNTHASE D"/>
    <property type="match status" value="1"/>
</dbReference>
<evidence type="ECO:0000256" key="5">
    <source>
        <dbReference type="PROSITE-ProRule" id="PRU00182"/>
    </source>
</evidence>
<dbReference type="AlphaFoldDB" id="A0A134AL51"/>
<evidence type="ECO:0000256" key="2">
    <source>
        <dbReference type="ARBA" id="ARBA00010876"/>
    </source>
</evidence>
<organism evidence="7 8">
    <name type="scientific">Aedoeadaptatus coxii</name>
    <dbReference type="NCBI Taxonomy" id="755172"/>
    <lineage>
        <taxon>Bacteria</taxon>
        <taxon>Bacillati</taxon>
        <taxon>Bacillota</taxon>
        <taxon>Tissierellia</taxon>
        <taxon>Tissierellales</taxon>
        <taxon>Peptoniphilaceae</taxon>
        <taxon>Aedoeadaptatus</taxon>
    </lineage>
</organism>
<dbReference type="STRING" id="755172.HMPREF1863_00161"/>
<dbReference type="GO" id="GO:0009982">
    <property type="term" value="F:pseudouridine synthase activity"/>
    <property type="evidence" value="ECO:0007669"/>
    <property type="project" value="InterPro"/>
</dbReference>
<dbReference type="CDD" id="cd02869">
    <property type="entry name" value="PseudoU_synth_RluA_like"/>
    <property type="match status" value="1"/>
</dbReference>
<protein>
    <recommendedName>
        <fullName evidence="3">RNA pseudouridylate synthase</fullName>
    </recommendedName>
    <alternativeName>
        <fullName evidence="4">RNA-uridine isomerase</fullName>
    </alternativeName>
</protein>
<accession>A0A134AL51</accession>
<proteinExistence type="inferred from homology"/>
<comment type="similarity">
    <text evidence="2">Belongs to the pseudouridine synthase RluA family.</text>
</comment>
<evidence type="ECO:0000256" key="1">
    <source>
        <dbReference type="ARBA" id="ARBA00000073"/>
    </source>
</evidence>
<keyword evidence="5" id="KW-0694">RNA-binding</keyword>
<dbReference type="PATRIC" id="fig|755172.3.peg.155"/>
<comment type="catalytic activity">
    <reaction evidence="1">
        <text>a uridine in RNA = a pseudouridine in RNA</text>
        <dbReference type="Rhea" id="RHEA:48348"/>
        <dbReference type="Rhea" id="RHEA-COMP:12068"/>
        <dbReference type="Rhea" id="RHEA-COMP:12069"/>
        <dbReference type="ChEBI" id="CHEBI:65314"/>
        <dbReference type="ChEBI" id="CHEBI:65315"/>
    </reaction>
</comment>
<dbReference type="GO" id="GO:0000455">
    <property type="term" value="P:enzyme-directed rRNA pseudouridine synthesis"/>
    <property type="evidence" value="ECO:0007669"/>
    <property type="project" value="TreeGrafter"/>
</dbReference>
<dbReference type="GO" id="GO:0003723">
    <property type="term" value="F:RNA binding"/>
    <property type="evidence" value="ECO:0007669"/>
    <property type="project" value="UniProtKB-KW"/>
</dbReference>
<name>A0A134AL51_9FIRM</name>
<dbReference type="InterPro" id="IPR050188">
    <property type="entry name" value="RluA_PseudoU_synthase"/>
</dbReference>
<evidence type="ECO:0000256" key="3">
    <source>
        <dbReference type="ARBA" id="ARBA00031870"/>
    </source>
</evidence>
<evidence type="ECO:0000313" key="8">
    <source>
        <dbReference type="Proteomes" id="UP000070442"/>
    </source>
</evidence>
<dbReference type="GO" id="GO:0140098">
    <property type="term" value="F:catalytic activity, acting on RNA"/>
    <property type="evidence" value="ECO:0007669"/>
    <property type="project" value="UniProtKB-ARBA"/>
</dbReference>
<evidence type="ECO:0000256" key="4">
    <source>
        <dbReference type="ARBA" id="ARBA00033164"/>
    </source>
</evidence>
<dbReference type="PANTHER" id="PTHR21600">
    <property type="entry name" value="MITOCHONDRIAL RNA PSEUDOURIDINE SYNTHASE"/>
    <property type="match status" value="1"/>
</dbReference>
<dbReference type="SUPFAM" id="SSF55120">
    <property type="entry name" value="Pseudouridine synthase"/>
    <property type="match status" value="1"/>
</dbReference>
<evidence type="ECO:0000259" key="6">
    <source>
        <dbReference type="Pfam" id="PF00849"/>
    </source>
</evidence>
<dbReference type="InterPro" id="IPR020103">
    <property type="entry name" value="PsdUridine_synth_cat_dom_sf"/>
</dbReference>
<feature type="domain" description="Pseudouridine synthase RsuA/RluA-like" evidence="6">
    <location>
        <begin position="125"/>
        <end position="234"/>
    </location>
</feature>
<keyword evidence="8" id="KW-1185">Reference proteome</keyword>
<evidence type="ECO:0000313" key="7">
    <source>
        <dbReference type="EMBL" id="KXB68448.1"/>
    </source>
</evidence>
<reference evidence="8" key="1">
    <citation type="submission" date="2016-01" db="EMBL/GenBank/DDBJ databases">
        <authorList>
            <person name="Mitreva M."/>
            <person name="Pepin K.H."/>
            <person name="Mihindukulasuriya K.A."/>
            <person name="Fulton R."/>
            <person name="Fronick C."/>
            <person name="O'Laughlin M."/>
            <person name="Miner T."/>
            <person name="Herter B."/>
            <person name="Rosa B.A."/>
            <person name="Cordes M."/>
            <person name="Tomlinson C."/>
            <person name="Wollam A."/>
            <person name="Palsikar V.B."/>
            <person name="Mardis E.R."/>
            <person name="Wilson R.K."/>
        </authorList>
    </citation>
    <scope>NUCLEOTIDE SEQUENCE [LARGE SCALE GENOMIC DNA]</scope>
    <source>
        <strain evidence="8">DNF00729</strain>
    </source>
</reference>
<sequence length="289" mass="32302">MKRGKMKSDDRLKLKIDKDFKRADDFLKRAGFSHSLIKRSFRGGRVKREGEILFRTSPLKAGDRVIVEFAEESSDLSPSPFRQNILFEDEDLLVIEKGVIPSMPCRMYPTETLANEIAGYFDSIGLKRKVRMLGRLDKETTGVMVVCKNPFAYLKLLDRHTQSKTYVALVRGKVAERGTVDAPMGPGDKSLVRVVRKDGQRAVTHYAPLEIGENSLLELTLETGRCHQIRCHMAYIGHPIVGDELYGGGKGGVHLHVASVDIFHPRTGKAITFRSEVPKDFMNGGGSDL</sequence>
<dbReference type="OrthoDB" id="9807829at2"/>
<gene>
    <name evidence="7" type="ORF">HMPREF1863_00161</name>
</gene>
<dbReference type="Gene3D" id="3.30.2350.10">
    <property type="entry name" value="Pseudouridine synthase"/>
    <property type="match status" value="1"/>
</dbReference>
<dbReference type="Pfam" id="PF00849">
    <property type="entry name" value="PseudoU_synth_2"/>
    <property type="match status" value="1"/>
</dbReference>